<dbReference type="Proteomes" id="UP001283341">
    <property type="component" value="Unassembled WGS sequence"/>
</dbReference>
<dbReference type="EMBL" id="JAUEDM010000002">
    <property type="protein sequence ID" value="KAK3326837.1"/>
    <property type="molecule type" value="Genomic_DNA"/>
</dbReference>
<comment type="caution">
    <text evidence="1">The sequence shown here is derived from an EMBL/GenBank/DDBJ whole genome shotgun (WGS) entry which is preliminary data.</text>
</comment>
<proteinExistence type="predicted"/>
<name>A0AAE0MBY8_9PEZI</name>
<keyword evidence="2" id="KW-1185">Reference proteome</keyword>
<dbReference type="AlphaFoldDB" id="A0AAE0MBY8"/>
<evidence type="ECO:0000313" key="2">
    <source>
        <dbReference type="Proteomes" id="UP001283341"/>
    </source>
</evidence>
<organism evidence="1 2">
    <name type="scientific">Apodospora peruviana</name>
    <dbReference type="NCBI Taxonomy" id="516989"/>
    <lineage>
        <taxon>Eukaryota</taxon>
        <taxon>Fungi</taxon>
        <taxon>Dikarya</taxon>
        <taxon>Ascomycota</taxon>
        <taxon>Pezizomycotina</taxon>
        <taxon>Sordariomycetes</taxon>
        <taxon>Sordariomycetidae</taxon>
        <taxon>Sordariales</taxon>
        <taxon>Lasiosphaeriaceae</taxon>
        <taxon>Apodospora</taxon>
    </lineage>
</organism>
<reference evidence="1" key="2">
    <citation type="submission" date="2023-06" db="EMBL/GenBank/DDBJ databases">
        <authorList>
            <consortium name="Lawrence Berkeley National Laboratory"/>
            <person name="Haridas S."/>
            <person name="Hensen N."/>
            <person name="Bonometti L."/>
            <person name="Westerberg I."/>
            <person name="Brannstrom I.O."/>
            <person name="Guillou S."/>
            <person name="Cros-Aarteil S."/>
            <person name="Calhoun S."/>
            <person name="Kuo A."/>
            <person name="Mondo S."/>
            <person name="Pangilinan J."/>
            <person name="Riley R."/>
            <person name="Labutti K."/>
            <person name="Andreopoulos B."/>
            <person name="Lipzen A."/>
            <person name="Chen C."/>
            <person name="Yanf M."/>
            <person name="Daum C."/>
            <person name="Ng V."/>
            <person name="Clum A."/>
            <person name="Steindorff A."/>
            <person name="Ohm R."/>
            <person name="Martin F."/>
            <person name="Silar P."/>
            <person name="Natvig D."/>
            <person name="Lalanne C."/>
            <person name="Gautier V."/>
            <person name="Ament-Velasquez S.L."/>
            <person name="Kruys A."/>
            <person name="Hutchinson M.I."/>
            <person name="Powell A.J."/>
            <person name="Barry K."/>
            <person name="Miller A.N."/>
            <person name="Grigoriev I.V."/>
            <person name="Debuchy R."/>
            <person name="Gladieux P."/>
            <person name="Thoren M.H."/>
            <person name="Johannesson H."/>
        </authorList>
    </citation>
    <scope>NUCLEOTIDE SEQUENCE</scope>
    <source>
        <strain evidence="1">CBS 118394</strain>
    </source>
</reference>
<evidence type="ECO:0000313" key="1">
    <source>
        <dbReference type="EMBL" id="KAK3326837.1"/>
    </source>
</evidence>
<protein>
    <submittedName>
        <fullName evidence="1">Uncharacterized protein</fullName>
    </submittedName>
</protein>
<gene>
    <name evidence="1" type="ORF">B0H66DRAFT_600940</name>
</gene>
<accession>A0AAE0MBY8</accession>
<reference evidence="1" key="1">
    <citation type="journal article" date="2023" name="Mol. Phylogenet. Evol.">
        <title>Genome-scale phylogeny and comparative genomics of the fungal order Sordariales.</title>
        <authorList>
            <person name="Hensen N."/>
            <person name="Bonometti L."/>
            <person name="Westerberg I."/>
            <person name="Brannstrom I.O."/>
            <person name="Guillou S."/>
            <person name="Cros-Aarteil S."/>
            <person name="Calhoun S."/>
            <person name="Haridas S."/>
            <person name="Kuo A."/>
            <person name="Mondo S."/>
            <person name="Pangilinan J."/>
            <person name="Riley R."/>
            <person name="LaButti K."/>
            <person name="Andreopoulos B."/>
            <person name="Lipzen A."/>
            <person name="Chen C."/>
            <person name="Yan M."/>
            <person name="Daum C."/>
            <person name="Ng V."/>
            <person name="Clum A."/>
            <person name="Steindorff A."/>
            <person name="Ohm R.A."/>
            <person name="Martin F."/>
            <person name="Silar P."/>
            <person name="Natvig D.O."/>
            <person name="Lalanne C."/>
            <person name="Gautier V."/>
            <person name="Ament-Velasquez S.L."/>
            <person name="Kruys A."/>
            <person name="Hutchinson M.I."/>
            <person name="Powell A.J."/>
            <person name="Barry K."/>
            <person name="Miller A.N."/>
            <person name="Grigoriev I.V."/>
            <person name="Debuchy R."/>
            <person name="Gladieux P."/>
            <person name="Hiltunen Thoren M."/>
            <person name="Johannesson H."/>
        </authorList>
    </citation>
    <scope>NUCLEOTIDE SEQUENCE</scope>
    <source>
        <strain evidence="1">CBS 118394</strain>
    </source>
</reference>
<sequence>MPVPPQTRYCLQEPAGPAMPARLRSRVAVVRGDTTAWENDLSYPSSMVGSMQFHRPGRPLSSLLPNPSEQDSGNIIGLLQCCGKDDGVNDVIETFDIESSGANQPTDWKHTLRSAANVCAAAFTQATAKLARYPRNKEDGAITTGSCIRTGPAGTEDHNFVLLCIPFMRLATKLYQPEICRINSDQEFLKLLRLYYDIKGGSSPWKLLRKVRSINFVKFELYRNDLTDIRLCPSVPPPERIGSE</sequence>